<dbReference type="PANTHER" id="PTHR10803">
    <property type="entry name" value="ARSENICAL PUMP-DRIVING ATPASE ARSENITE-TRANSLOCATING ATPASE"/>
    <property type="match status" value="1"/>
</dbReference>
<dbReference type="InterPro" id="IPR008978">
    <property type="entry name" value="HSP20-like_chaperone"/>
</dbReference>
<accession>A0A1E7KB42</accession>
<feature type="region of interest" description="Disordered" evidence="2">
    <location>
        <begin position="357"/>
        <end position="382"/>
    </location>
</feature>
<dbReference type="InterPro" id="IPR016300">
    <property type="entry name" value="ATPase_ArsA/GET3"/>
</dbReference>
<evidence type="ECO:0000256" key="1">
    <source>
        <dbReference type="ARBA" id="ARBA00011040"/>
    </source>
</evidence>
<evidence type="ECO:0000259" key="3">
    <source>
        <dbReference type="Pfam" id="PF02374"/>
    </source>
</evidence>
<feature type="region of interest" description="Disordered" evidence="2">
    <location>
        <begin position="148"/>
        <end position="178"/>
    </location>
</feature>
<dbReference type="Gene3D" id="3.40.50.300">
    <property type="entry name" value="P-loop containing nucleotide triphosphate hydrolases"/>
    <property type="match status" value="1"/>
</dbReference>
<dbReference type="Gene3D" id="2.60.40.790">
    <property type="match status" value="1"/>
</dbReference>
<dbReference type="InterPro" id="IPR040612">
    <property type="entry name" value="ArsA_HSP20-like"/>
</dbReference>
<dbReference type="SUPFAM" id="SSF52540">
    <property type="entry name" value="P-loop containing nucleoside triphosphate hydrolases"/>
    <property type="match status" value="1"/>
</dbReference>
<dbReference type="GO" id="GO:0016887">
    <property type="term" value="F:ATP hydrolysis activity"/>
    <property type="evidence" value="ECO:0007669"/>
    <property type="project" value="InterPro"/>
</dbReference>
<proteinExistence type="inferred from homology"/>
<protein>
    <recommendedName>
        <fullName evidence="7">Arsenite-transporting ATPase</fullName>
    </recommendedName>
</protein>
<comment type="caution">
    <text evidence="5">The sequence shown here is derived from an EMBL/GenBank/DDBJ whole genome shotgun (WGS) entry which is preliminary data.</text>
</comment>
<evidence type="ECO:0000313" key="5">
    <source>
        <dbReference type="EMBL" id="OEV01130.1"/>
    </source>
</evidence>
<gene>
    <name evidence="5" type="ORF">AN217_10015</name>
</gene>
<sequence>MTGAAPGPAPTGPQTVLVTGAGGAGRSTVAAATACAAAAQGHRTLLLSAEPARHLAALLGAAPDAPVPPPDASAAGAPEPVAAVPGLWLQRIDSGAEFRTRAVALQERGKTVLDLLGAVPLDEDELTELPGAETFALLRALLLAHGEEAGSADGTADREGRGDGADRDAGRGSDRDADWDIVVADMPPSPQGINLLALPAQLRRYLRRLVPAERQAARALRPLLAQLAGAPMPAQWLYESATRWSQELAAVQRVVESPATVVRLVTEPGPFAAEALRTAGAGLRLHGLALESVVANRLLPAGSADSWLAALAGQQQTALAALREKCEAEGVPLCELPHLGRDPRGPEDLGALAAAARTAVPPGREGGPGLHPPAGAESGPGTDVAYGWLEDRLAGDGRLVWQLPLPGADRDELELVRRGDELTVGVGPYRRVLPLPSALRRCRVSGAGLKGGVLGVRFTPDPELWPEQAGSDSRPAGRAD</sequence>
<evidence type="ECO:0000256" key="2">
    <source>
        <dbReference type="SAM" id="MobiDB-lite"/>
    </source>
</evidence>
<dbReference type="Pfam" id="PF17886">
    <property type="entry name" value="ArsA_HSP20"/>
    <property type="match status" value="1"/>
</dbReference>
<evidence type="ECO:0008006" key="7">
    <source>
        <dbReference type="Google" id="ProtNLM"/>
    </source>
</evidence>
<organism evidence="5 6">
    <name type="scientific">Streptomyces qinglanensis</name>
    <dbReference type="NCBI Taxonomy" id="943816"/>
    <lineage>
        <taxon>Bacteria</taxon>
        <taxon>Bacillati</taxon>
        <taxon>Actinomycetota</taxon>
        <taxon>Actinomycetes</taxon>
        <taxon>Kitasatosporales</taxon>
        <taxon>Streptomycetaceae</taxon>
        <taxon>Streptomyces</taxon>
    </lineage>
</organism>
<comment type="similarity">
    <text evidence="1">Belongs to the arsA ATPase family.</text>
</comment>
<dbReference type="EMBL" id="LJGV01000022">
    <property type="protein sequence ID" value="OEV01130.1"/>
    <property type="molecule type" value="Genomic_DNA"/>
</dbReference>
<dbReference type="PATRIC" id="fig|943816.4.peg.1410"/>
<dbReference type="InterPro" id="IPR025723">
    <property type="entry name" value="ArsA/GET3_ATPase-like"/>
</dbReference>
<feature type="region of interest" description="Disordered" evidence="2">
    <location>
        <begin position="460"/>
        <end position="480"/>
    </location>
</feature>
<dbReference type="GO" id="GO:0005524">
    <property type="term" value="F:ATP binding"/>
    <property type="evidence" value="ECO:0007669"/>
    <property type="project" value="InterPro"/>
</dbReference>
<evidence type="ECO:0000259" key="4">
    <source>
        <dbReference type="Pfam" id="PF17886"/>
    </source>
</evidence>
<evidence type="ECO:0000313" key="6">
    <source>
        <dbReference type="Proteomes" id="UP000175829"/>
    </source>
</evidence>
<dbReference type="Proteomes" id="UP000175829">
    <property type="component" value="Unassembled WGS sequence"/>
</dbReference>
<dbReference type="PANTHER" id="PTHR10803:SF3">
    <property type="entry name" value="ATPASE GET3"/>
    <property type="match status" value="1"/>
</dbReference>
<feature type="domain" description="ArsA/GET3 Anion-transporting ATPase-like" evidence="3">
    <location>
        <begin position="15"/>
        <end position="140"/>
    </location>
</feature>
<dbReference type="Pfam" id="PF02374">
    <property type="entry name" value="ArsA_ATPase"/>
    <property type="match status" value="2"/>
</dbReference>
<reference evidence="5 6" key="1">
    <citation type="journal article" date="2016" name="Front. Microbiol.">
        <title>Comparative Genomics Analysis of Streptomyces Species Reveals Their Adaptation to the Marine Environment and Their Diversity at the Genomic Level.</title>
        <authorList>
            <person name="Tian X."/>
            <person name="Zhang Z."/>
            <person name="Yang T."/>
            <person name="Chen M."/>
            <person name="Li J."/>
            <person name="Chen F."/>
            <person name="Yang J."/>
            <person name="Li W."/>
            <person name="Zhang B."/>
            <person name="Zhang Z."/>
            <person name="Wu J."/>
            <person name="Zhang C."/>
            <person name="Long L."/>
            <person name="Xiao J."/>
        </authorList>
    </citation>
    <scope>NUCLEOTIDE SEQUENCE [LARGE SCALE GENOMIC DNA]</scope>
    <source>
        <strain evidence="5 6">SCSIO M10379</strain>
    </source>
</reference>
<name>A0A1E7KB42_9ACTN</name>
<feature type="compositionally biased region" description="Basic and acidic residues" evidence="2">
    <location>
        <begin position="155"/>
        <end position="178"/>
    </location>
</feature>
<dbReference type="AlphaFoldDB" id="A0A1E7KB42"/>
<feature type="domain" description="ArsA/GET3 Anion-transporting ATPase-like" evidence="3">
    <location>
        <begin position="176"/>
        <end position="353"/>
    </location>
</feature>
<feature type="domain" description="ArsA HSP20-like" evidence="4">
    <location>
        <begin position="396"/>
        <end position="458"/>
    </location>
</feature>
<dbReference type="InterPro" id="IPR027417">
    <property type="entry name" value="P-loop_NTPase"/>
</dbReference>